<dbReference type="AlphaFoldDB" id="A0A5M6CKJ2"/>
<name>A0A5M6CKJ2_9BACT</name>
<sequence length="151" mass="16214">MIADSASLDAARKNWSGVEALREKLNVSAFSAVGVVGGTFPFSLADAAHNVPLLHAFSVLNDVLAQLASEGHFSCKSHFLGALVAKSANQLPWRDVESVKSGIKDRNRVAHLGVMLSRCTCWKHIDTIKLELTQFGILQCSEPSNAPESPS</sequence>
<evidence type="ECO:0000313" key="2">
    <source>
        <dbReference type="Proteomes" id="UP000324479"/>
    </source>
</evidence>
<proteinExistence type="predicted"/>
<organism evidence="1 2">
    <name type="scientific">Roseiconus nitratireducens</name>
    <dbReference type="NCBI Taxonomy" id="2605748"/>
    <lineage>
        <taxon>Bacteria</taxon>
        <taxon>Pseudomonadati</taxon>
        <taxon>Planctomycetota</taxon>
        <taxon>Planctomycetia</taxon>
        <taxon>Pirellulales</taxon>
        <taxon>Pirellulaceae</taxon>
        <taxon>Roseiconus</taxon>
    </lineage>
</organism>
<dbReference type="EMBL" id="VWOX01000045">
    <property type="protein sequence ID" value="KAA5535654.1"/>
    <property type="molecule type" value="Genomic_DNA"/>
</dbReference>
<comment type="caution">
    <text evidence="1">The sequence shown here is derived from an EMBL/GenBank/DDBJ whole genome shotgun (WGS) entry which is preliminary data.</text>
</comment>
<accession>A0A5M6CKJ2</accession>
<dbReference type="RefSeq" id="WP_150080027.1">
    <property type="nucleotide sequence ID" value="NZ_VWOX01000045.1"/>
</dbReference>
<gene>
    <name evidence="1" type="ORF">FYK55_28510</name>
</gene>
<protein>
    <submittedName>
        <fullName evidence="1">Uncharacterized protein</fullName>
    </submittedName>
</protein>
<dbReference type="Proteomes" id="UP000324479">
    <property type="component" value="Unassembled WGS sequence"/>
</dbReference>
<reference evidence="1 2" key="1">
    <citation type="submission" date="2019-08" db="EMBL/GenBank/DDBJ databases">
        <authorList>
            <person name="Dhanesh K."/>
            <person name="Kumar G."/>
            <person name="Sasikala C."/>
            <person name="Venkata Ramana C."/>
        </authorList>
    </citation>
    <scope>NUCLEOTIDE SEQUENCE [LARGE SCALE GENOMIC DNA]</scope>
    <source>
        <strain evidence="1 2">JC645</strain>
    </source>
</reference>
<evidence type="ECO:0000313" key="1">
    <source>
        <dbReference type="EMBL" id="KAA5535654.1"/>
    </source>
</evidence>
<keyword evidence="2" id="KW-1185">Reference proteome</keyword>